<feature type="compositionally biased region" description="Basic residues" evidence="5">
    <location>
        <begin position="458"/>
        <end position="476"/>
    </location>
</feature>
<keyword evidence="2 4" id="KW-0689">Ribosomal protein</keyword>
<evidence type="ECO:0000313" key="6">
    <source>
        <dbReference type="EMBL" id="OBS27030.1"/>
    </source>
</evidence>
<dbReference type="SMART" id="SM01384">
    <property type="entry name" value="Ribosomal_L15e"/>
    <property type="match status" value="1"/>
</dbReference>
<comment type="similarity">
    <text evidence="1 4">Belongs to the eukaryotic ribosomal protein eL15 family.</text>
</comment>
<dbReference type="Pfam" id="PF00827">
    <property type="entry name" value="Ribosomal_L15e"/>
    <property type="match status" value="1"/>
</dbReference>
<dbReference type="GO" id="GO:0003735">
    <property type="term" value="F:structural constituent of ribosome"/>
    <property type="evidence" value="ECO:0007669"/>
    <property type="project" value="InterPro"/>
</dbReference>
<dbReference type="InterPro" id="IPR024794">
    <property type="entry name" value="Rbsml_eL15_core_dom_sf"/>
</dbReference>
<dbReference type="AlphaFoldDB" id="A0A1B8B2S9"/>
<dbReference type="Proteomes" id="UP000091967">
    <property type="component" value="Unassembled WGS sequence"/>
</dbReference>
<comment type="caution">
    <text evidence="6">The sequence shown here is derived from an EMBL/GenBank/DDBJ whole genome shotgun (WGS) entry which is preliminary data.</text>
</comment>
<dbReference type="NCBIfam" id="NF003269">
    <property type="entry name" value="PRK04243.1"/>
    <property type="match status" value="1"/>
</dbReference>
<dbReference type="Gene3D" id="3.40.1120.10">
    <property type="entry name" value="Ribosomal protein l15e"/>
    <property type="match status" value="1"/>
</dbReference>
<dbReference type="PANTHER" id="PTHR11847:SF4">
    <property type="entry name" value="LARGE RIBOSOMAL SUBUNIT PROTEIN EL15"/>
    <property type="match status" value="1"/>
</dbReference>
<name>A0A1B8B2S9_FUSPO</name>
<dbReference type="SUPFAM" id="SSF54189">
    <property type="entry name" value="Ribosomal proteins S24e, L23 and L15e"/>
    <property type="match status" value="1"/>
</dbReference>
<protein>
    <recommendedName>
        <fullName evidence="4">Ribosomal protein L15</fullName>
    </recommendedName>
</protein>
<proteinExistence type="inferred from homology"/>
<gene>
    <name evidence="6" type="ORF">FPOA_00971</name>
</gene>
<evidence type="ECO:0000256" key="3">
    <source>
        <dbReference type="ARBA" id="ARBA00023274"/>
    </source>
</evidence>
<evidence type="ECO:0000256" key="1">
    <source>
        <dbReference type="ARBA" id="ARBA00006857"/>
    </source>
</evidence>
<dbReference type="EMBL" id="LYXU01000001">
    <property type="protein sequence ID" value="OBS27030.1"/>
    <property type="molecule type" value="Genomic_DNA"/>
</dbReference>
<keyword evidence="7" id="KW-1185">Reference proteome</keyword>
<feature type="region of interest" description="Disordered" evidence="5">
    <location>
        <begin position="456"/>
        <end position="476"/>
    </location>
</feature>
<sequence length="492" mass="56435">MAPQTRKRKVSATESNDPKDTPPKKTTRAPRKTAPKAAVQRKGKTVVNKQGDFPTSLQAAQQGSEAKKQIQNQGSDLVKEIDNELKTQIPHINRDALMKELSPDLVTVLPWMRSSPASVEDTQTYPQLMLKALDDLQIHVSACERTVNQDTGIRAPNQMRWVQDVKDLEDMSQHGLQMATKIINHIVMPDSYDLPTKPAETESGVEEVAWELIEEALPEESNEIWGKIAQGHVKALTEVLKVLPVEEEERSLSPQATILRRKLVLSVVLFPFENLRHPTNHQDLDQAAKMGALKYVEELQKKKQSDVVAFLLRVRCWELRQLNVIHRASRPSRLDKARRLGYKAKQGYVIYRVRVRRGGRKRPAPKGATYGKPTNQGINQLKYQRSLKATAEERVGRRCANLRVLNSYWINQDSTYKYYEVILVDPQHKAIRIDPRINWIVNPVHKHREARGLTATGKKSRGLNKGHRYNKTKAGRRKTWKRHNTLSLWRYR</sequence>
<evidence type="ECO:0000256" key="4">
    <source>
        <dbReference type="RuleBase" id="RU000663"/>
    </source>
</evidence>
<dbReference type="STRING" id="36050.A0A1B8B2S9"/>
<dbReference type="InterPro" id="IPR020925">
    <property type="entry name" value="Ribosomal_eL15_CS"/>
</dbReference>
<dbReference type="FunFam" id="3.40.1120.10:FF:000001">
    <property type="entry name" value="Ribosomal protein L15"/>
    <property type="match status" value="1"/>
</dbReference>
<feature type="compositionally biased region" description="Basic residues" evidence="5">
    <location>
        <begin position="1"/>
        <end position="10"/>
    </location>
</feature>
<feature type="region of interest" description="Disordered" evidence="5">
    <location>
        <begin position="1"/>
        <end position="53"/>
    </location>
</feature>
<dbReference type="PANTHER" id="PTHR11847">
    <property type="entry name" value="RIBOSOMAL PROTEIN L15"/>
    <property type="match status" value="1"/>
</dbReference>
<dbReference type="InterPro" id="IPR012678">
    <property type="entry name" value="Ribosomal_uL23/eL15/eS24_sf"/>
</dbReference>
<reference evidence="6 7" key="1">
    <citation type="submission" date="2016-06" db="EMBL/GenBank/DDBJ databases">
        <title>Living apart together: crosstalk between the core and supernumerary genomes in a fungal plant pathogen.</title>
        <authorList>
            <person name="Vanheule A."/>
            <person name="Audenaert K."/>
            <person name="Warris S."/>
            <person name="Van De Geest H."/>
            <person name="Schijlen E."/>
            <person name="Hofte M."/>
            <person name="De Saeger S."/>
            <person name="Haesaert G."/>
            <person name="Waalwijk C."/>
            <person name="Van Der Lee T."/>
        </authorList>
    </citation>
    <scope>NUCLEOTIDE SEQUENCE [LARGE SCALE GENOMIC DNA]</scope>
    <source>
        <strain evidence="6 7">2516</strain>
    </source>
</reference>
<dbReference type="InterPro" id="IPR000439">
    <property type="entry name" value="Ribosomal_eL15"/>
</dbReference>
<evidence type="ECO:0000256" key="5">
    <source>
        <dbReference type="SAM" id="MobiDB-lite"/>
    </source>
</evidence>
<accession>A0A1B8B2S9</accession>
<dbReference type="GO" id="GO:0022625">
    <property type="term" value="C:cytosolic large ribosomal subunit"/>
    <property type="evidence" value="ECO:0007669"/>
    <property type="project" value="TreeGrafter"/>
</dbReference>
<evidence type="ECO:0000313" key="7">
    <source>
        <dbReference type="Proteomes" id="UP000091967"/>
    </source>
</evidence>
<dbReference type="GO" id="GO:0002181">
    <property type="term" value="P:cytoplasmic translation"/>
    <property type="evidence" value="ECO:0007669"/>
    <property type="project" value="TreeGrafter"/>
</dbReference>
<keyword evidence="3 4" id="KW-0687">Ribonucleoprotein</keyword>
<feature type="compositionally biased region" description="Basic residues" evidence="5">
    <location>
        <begin position="25"/>
        <end position="44"/>
    </location>
</feature>
<dbReference type="PROSITE" id="PS01194">
    <property type="entry name" value="RIBOSOMAL_L15E"/>
    <property type="match status" value="1"/>
</dbReference>
<organism evidence="6 7">
    <name type="scientific">Fusarium poae</name>
    <dbReference type="NCBI Taxonomy" id="36050"/>
    <lineage>
        <taxon>Eukaryota</taxon>
        <taxon>Fungi</taxon>
        <taxon>Dikarya</taxon>
        <taxon>Ascomycota</taxon>
        <taxon>Pezizomycotina</taxon>
        <taxon>Sordariomycetes</taxon>
        <taxon>Hypocreomycetidae</taxon>
        <taxon>Hypocreales</taxon>
        <taxon>Nectriaceae</taxon>
        <taxon>Fusarium</taxon>
    </lineage>
</organism>
<evidence type="ECO:0000256" key="2">
    <source>
        <dbReference type="ARBA" id="ARBA00022980"/>
    </source>
</evidence>
<dbReference type="GO" id="GO:0003723">
    <property type="term" value="F:RNA binding"/>
    <property type="evidence" value="ECO:0007669"/>
    <property type="project" value="TreeGrafter"/>
</dbReference>